<dbReference type="AlphaFoldDB" id="A0AAQ4D5S6"/>
<gene>
    <name evidence="2" type="ORF">V5799_004552</name>
</gene>
<evidence type="ECO:0000256" key="1">
    <source>
        <dbReference type="SAM" id="MobiDB-lite"/>
    </source>
</evidence>
<dbReference type="Proteomes" id="UP001321473">
    <property type="component" value="Unassembled WGS sequence"/>
</dbReference>
<protein>
    <submittedName>
        <fullName evidence="2">Uncharacterized protein</fullName>
    </submittedName>
</protein>
<feature type="compositionally biased region" description="Basic and acidic residues" evidence="1">
    <location>
        <begin position="47"/>
        <end position="72"/>
    </location>
</feature>
<evidence type="ECO:0000313" key="2">
    <source>
        <dbReference type="EMBL" id="KAK8757816.1"/>
    </source>
</evidence>
<keyword evidence="3" id="KW-1185">Reference proteome</keyword>
<dbReference type="EMBL" id="JARKHS020034781">
    <property type="protein sequence ID" value="KAK8757816.1"/>
    <property type="molecule type" value="Genomic_DNA"/>
</dbReference>
<name>A0AAQ4D5S6_AMBAM</name>
<organism evidence="2 3">
    <name type="scientific">Amblyomma americanum</name>
    <name type="common">Lone star tick</name>
    <dbReference type="NCBI Taxonomy" id="6943"/>
    <lineage>
        <taxon>Eukaryota</taxon>
        <taxon>Metazoa</taxon>
        <taxon>Ecdysozoa</taxon>
        <taxon>Arthropoda</taxon>
        <taxon>Chelicerata</taxon>
        <taxon>Arachnida</taxon>
        <taxon>Acari</taxon>
        <taxon>Parasitiformes</taxon>
        <taxon>Ixodida</taxon>
        <taxon>Ixodoidea</taxon>
        <taxon>Ixodidae</taxon>
        <taxon>Amblyomminae</taxon>
        <taxon>Amblyomma</taxon>
    </lineage>
</organism>
<proteinExistence type="predicted"/>
<accession>A0AAQ4D5S6</accession>
<feature type="non-terminal residue" evidence="2">
    <location>
        <position position="1"/>
    </location>
</feature>
<comment type="caution">
    <text evidence="2">The sequence shown here is derived from an EMBL/GenBank/DDBJ whole genome shotgun (WGS) entry which is preliminary data.</text>
</comment>
<reference evidence="2 3" key="1">
    <citation type="journal article" date="2023" name="Arcadia Sci">
        <title>De novo assembly of a long-read Amblyomma americanum tick genome.</title>
        <authorList>
            <person name="Chou S."/>
            <person name="Poskanzer K.E."/>
            <person name="Rollins M."/>
            <person name="Thuy-Boun P.S."/>
        </authorList>
    </citation>
    <scope>NUCLEOTIDE SEQUENCE [LARGE SCALE GENOMIC DNA]</scope>
    <source>
        <strain evidence="2">F_SG_1</strain>
        <tissue evidence="2">Salivary glands</tissue>
    </source>
</reference>
<feature type="region of interest" description="Disordered" evidence="1">
    <location>
        <begin position="18"/>
        <end position="72"/>
    </location>
</feature>
<sequence>GWTCLQVRRMRVLAGWTTQDAPTREPVQLGPGEKARAADGAYNYDYPDTKEDERGDADPVPKNKTKDDRDSK</sequence>
<evidence type="ECO:0000313" key="3">
    <source>
        <dbReference type="Proteomes" id="UP001321473"/>
    </source>
</evidence>